<evidence type="ECO:0000313" key="2">
    <source>
        <dbReference type="Proteomes" id="UP000380867"/>
    </source>
</evidence>
<dbReference type="OrthoDB" id="9765330at2"/>
<accession>A0A5M4FCG0</accession>
<evidence type="ECO:0000313" key="1">
    <source>
        <dbReference type="EMBL" id="KAA1396088.1"/>
    </source>
</evidence>
<organism evidence="1 2">
    <name type="scientific">Aeromicrobium ginsengisoli</name>
    <dbReference type="NCBI Taxonomy" id="363867"/>
    <lineage>
        <taxon>Bacteria</taxon>
        <taxon>Bacillati</taxon>
        <taxon>Actinomycetota</taxon>
        <taxon>Actinomycetes</taxon>
        <taxon>Propionibacteriales</taxon>
        <taxon>Nocardioidaceae</taxon>
        <taxon>Aeromicrobium</taxon>
    </lineage>
</organism>
<dbReference type="AlphaFoldDB" id="A0A5M4FCG0"/>
<comment type="caution">
    <text evidence="1">The sequence shown here is derived from an EMBL/GenBank/DDBJ whole genome shotgun (WGS) entry which is preliminary data.</text>
</comment>
<dbReference type="Proteomes" id="UP000380867">
    <property type="component" value="Unassembled WGS sequence"/>
</dbReference>
<sequence>MTATVTYCTILTTNYLPKAMTLADSLRRHENGAGLKVLFSDVARDEDLPDVEGVECVSTASLGLSAREVQQLAMIYELVELATAVKPLLLKHLLDTTEAAVYLDPDTYLTSPMVELLPELEASEGGILLTPHFLKPERPDAKMGESHMLAVGIFNLGFCAVDRRAIDFLDWWWGHLSLECLYEPLAGLFVDQKWVDIGSTLFAARSLRHTGYNVGVGNLPERPLAADADGYYNSSNGERLRLFHFHAFDSRHPEKLSMRFEHSSRDDLAEDSAIRALCAEYAEILSAHERSLPAPPPYPYANDSRGRHISRRLRRAYRQELPTRGHELPSPFVAAEAVAYDEWRRSAWKSVSKSFVGDTAKTARWLLPEEYDRVRKRFPKLAGRMSSKFSGGDGMWG</sequence>
<dbReference type="InterPro" id="IPR029044">
    <property type="entry name" value="Nucleotide-diphossugar_trans"/>
</dbReference>
<dbReference type="SUPFAM" id="SSF53448">
    <property type="entry name" value="Nucleotide-diphospho-sugar transferases"/>
    <property type="match status" value="1"/>
</dbReference>
<evidence type="ECO:0008006" key="3">
    <source>
        <dbReference type="Google" id="ProtNLM"/>
    </source>
</evidence>
<keyword evidence="2" id="KW-1185">Reference proteome</keyword>
<protein>
    <recommendedName>
        <fullName evidence="3">Glycosyl transferase</fullName>
    </recommendedName>
</protein>
<reference evidence="1" key="1">
    <citation type="submission" date="2019-09" db="EMBL/GenBank/DDBJ databases">
        <authorList>
            <person name="Li J."/>
        </authorList>
    </citation>
    <scope>NUCLEOTIDE SEQUENCE [LARGE SCALE GENOMIC DNA]</scope>
    <source>
        <strain evidence="1">JCM 14732</strain>
    </source>
</reference>
<dbReference type="Gene3D" id="3.90.550.10">
    <property type="entry name" value="Spore Coat Polysaccharide Biosynthesis Protein SpsA, Chain A"/>
    <property type="match status" value="1"/>
</dbReference>
<dbReference type="EMBL" id="SDPQ02000003">
    <property type="protein sequence ID" value="KAA1396088.1"/>
    <property type="molecule type" value="Genomic_DNA"/>
</dbReference>
<name>A0A5M4FCG0_9ACTN</name>
<dbReference type="RefSeq" id="WP_149690731.1">
    <property type="nucleotide sequence ID" value="NZ_SDPQ02000003.1"/>
</dbReference>
<gene>
    <name evidence="1" type="ORF">ESP70_018375</name>
</gene>
<proteinExistence type="predicted"/>